<evidence type="ECO:0000313" key="2">
    <source>
        <dbReference type="EMBL" id="KAA6355975.1"/>
    </source>
</evidence>
<keyword evidence="1" id="KW-0812">Transmembrane</keyword>
<proteinExistence type="predicted"/>
<sequence length="241" mass="28356">PEDYNVEIRHKLSNQPWLLTFLRTFIQIKQRMLYIWITNINISSFDCYNDEDGLSHWRAAPDIICFKSDVLQIVGAIIAIINLVIFFSLSAVINITIFNHNPKNGGLLSCPNGTFASIQNILLFIIIFVMRMFYRWPFWRFLLSFGISVIIVFYLVILQPYYSIMSNFLSSIQWAIFGSMRLCMEIGYLFQKQMNNYVPSIIFIFIGAFLSIAFLVSIYYILQRRRKKMLFLKKGQPYINL</sequence>
<feature type="non-terminal residue" evidence="2">
    <location>
        <position position="1"/>
    </location>
</feature>
<keyword evidence="1" id="KW-0472">Membrane</keyword>
<protein>
    <submittedName>
        <fullName evidence="2">Uncharacterized protein</fullName>
    </submittedName>
</protein>
<dbReference type="InterPro" id="IPR052994">
    <property type="entry name" value="Tiny_macrocysts_regulators"/>
</dbReference>
<evidence type="ECO:0000256" key="1">
    <source>
        <dbReference type="SAM" id="Phobius"/>
    </source>
</evidence>
<dbReference type="PANTHER" id="PTHR31600">
    <property type="entry name" value="TINY MACROCYSTS PROTEIN B-RELATED"/>
    <property type="match status" value="1"/>
</dbReference>
<name>A0A5J4TER4_9EUKA</name>
<feature type="transmembrane region" description="Helical" evidence="1">
    <location>
        <begin position="117"/>
        <end position="134"/>
    </location>
</feature>
<dbReference type="EMBL" id="SNRW01033727">
    <property type="protein sequence ID" value="KAA6355975.1"/>
    <property type="molecule type" value="Genomic_DNA"/>
</dbReference>
<comment type="caution">
    <text evidence="2">The sequence shown here is derived from an EMBL/GenBank/DDBJ whole genome shotgun (WGS) entry which is preliminary data.</text>
</comment>
<feature type="transmembrane region" description="Helical" evidence="1">
    <location>
        <begin position="73"/>
        <end position="97"/>
    </location>
</feature>
<dbReference type="AlphaFoldDB" id="A0A5J4TER4"/>
<gene>
    <name evidence="2" type="ORF">EZS28_048498</name>
</gene>
<dbReference type="Proteomes" id="UP000324800">
    <property type="component" value="Unassembled WGS sequence"/>
</dbReference>
<reference evidence="2 3" key="1">
    <citation type="submission" date="2019-03" db="EMBL/GenBank/DDBJ databases">
        <title>Single cell metagenomics reveals metabolic interactions within the superorganism composed of flagellate Streblomastix strix and complex community of Bacteroidetes bacteria on its surface.</title>
        <authorList>
            <person name="Treitli S.C."/>
            <person name="Kolisko M."/>
            <person name="Husnik F."/>
            <person name="Keeling P."/>
            <person name="Hampl V."/>
        </authorList>
    </citation>
    <scope>NUCLEOTIDE SEQUENCE [LARGE SCALE GENOMIC DNA]</scope>
    <source>
        <strain evidence="2">ST1C</strain>
    </source>
</reference>
<feature type="non-terminal residue" evidence="2">
    <location>
        <position position="241"/>
    </location>
</feature>
<accession>A0A5J4TER4</accession>
<feature type="transmembrane region" description="Helical" evidence="1">
    <location>
        <begin position="197"/>
        <end position="222"/>
    </location>
</feature>
<evidence type="ECO:0000313" key="3">
    <source>
        <dbReference type="Proteomes" id="UP000324800"/>
    </source>
</evidence>
<organism evidence="2 3">
    <name type="scientific">Streblomastix strix</name>
    <dbReference type="NCBI Taxonomy" id="222440"/>
    <lineage>
        <taxon>Eukaryota</taxon>
        <taxon>Metamonada</taxon>
        <taxon>Preaxostyla</taxon>
        <taxon>Oxymonadida</taxon>
        <taxon>Streblomastigidae</taxon>
        <taxon>Streblomastix</taxon>
    </lineage>
</organism>
<feature type="transmembrane region" description="Helical" evidence="1">
    <location>
        <begin position="141"/>
        <end position="162"/>
    </location>
</feature>
<keyword evidence="1" id="KW-1133">Transmembrane helix</keyword>
<dbReference type="PANTHER" id="PTHR31600:SF2">
    <property type="entry name" value="GAMETE ENRICHED GENE 10 PROTEIN-RELATED"/>
    <property type="match status" value="1"/>
</dbReference>